<dbReference type="Pfam" id="PF03186">
    <property type="entry name" value="CobD_Cbib"/>
    <property type="match status" value="1"/>
</dbReference>
<evidence type="ECO:0000256" key="9">
    <source>
        <dbReference type="HAMAP-Rule" id="MF_00024"/>
    </source>
</evidence>
<organism evidence="10 11">
    <name type="scientific">Acetobacter conturbans</name>
    <dbReference type="NCBI Taxonomy" id="1737472"/>
    <lineage>
        <taxon>Bacteria</taxon>
        <taxon>Pseudomonadati</taxon>
        <taxon>Pseudomonadota</taxon>
        <taxon>Alphaproteobacteria</taxon>
        <taxon>Acetobacterales</taxon>
        <taxon>Acetobacteraceae</taxon>
        <taxon>Acetobacter</taxon>
    </lineage>
</organism>
<proteinExistence type="inferred from homology"/>
<accession>A0ABX0K4T1</accession>
<keyword evidence="5 9" id="KW-0169">Cobalamin biosynthesis</keyword>
<keyword evidence="6 9" id="KW-0812">Transmembrane</keyword>
<evidence type="ECO:0000256" key="8">
    <source>
        <dbReference type="ARBA" id="ARBA00023136"/>
    </source>
</evidence>
<keyword evidence="11" id="KW-1185">Reference proteome</keyword>
<gene>
    <name evidence="9 10" type="primary">cobD</name>
    <name evidence="10" type="ORF">GOB81_13465</name>
</gene>
<evidence type="ECO:0000256" key="1">
    <source>
        <dbReference type="ARBA" id="ARBA00004651"/>
    </source>
</evidence>
<comment type="caution">
    <text evidence="10">The sequence shown here is derived from an EMBL/GenBank/DDBJ whole genome shotgun (WGS) entry which is preliminary data.</text>
</comment>
<comment type="pathway">
    <text evidence="2 9">Cofactor biosynthesis; adenosylcobalamin biosynthesis.</text>
</comment>
<evidence type="ECO:0000256" key="3">
    <source>
        <dbReference type="ARBA" id="ARBA00006263"/>
    </source>
</evidence>
<comment type="function">
    <text evidence="9">Converts cobyric acid to cobinamide by the addition of aminopropanol on the F carboxylic group.</text>
</comment>
<reference evidence="10 11" key="1">
    <citation type="journal article" date="2020" name="Int. J. Syst. Evol. Microbiol.">
        <title>Novel acetic acid bacteria from cider fermentations: Acetobacter conturbans sp. nov. and Acetobacter fallax sp. nov.</title>
        <authorList>
            <person name="Sombolestani A.S."/>
            <person name="Cleenwerck I."/>
            <person name="Cnockaert M."/>
            <person name="Borremans W."/>
            <person name="Wieme A.D."/>
            <person name="De Vuyst L."/>
            <person name="Vandamme P."/>
        </authorList>
    </citation>
    <scope>NUCLEOTIDE SEQUENCE [LARGE SCALE GENOMIC DNA]</scope>
    <source>
        <strain evidence="10 11">LMG 1627</strain>
    </source>
</reference>
<dbReference type="PANTHER" id="PTHR34308:SF1">
    <property type="entry name" value="COBALAMIN BIOSYNTHESIS PROTEIN CBIB"/>
    <property type="match status" value="1"/>
</dbReference>
<dbReference type="HAMAP" id="MF_00024">
    <property type="entry name" value="CobD_CbiB"/>
    <property type="match status" value="1"/>
</dbReference>
<comment type="subcellular location">
    <subcellularLocation>
        <location evidence="1 9">Cell membrane</location>
        <topology evidence="1 9">Multi-pass membrane protein</topology>
    </subcellularLocation>
</comment>
<evidence type="ECO:0000256" key="5">
    <source>
        <dbReference type="ARBA" id="ARBA00022573"/>
    </source>
</evidence>
<sequence length="324" mass="34450">MTVPLIAPATAAVAAAIEGLLGYPAPLFRRISHPVVWIGTLMAWLDRRFNDPTASRTRKIVVGGGALIVETGVPTLLAVLFTCVVRHQAVVMGLVASSCVAQRSLHQHVEAVADGLEQGGLEEGRQAVSQIVGRDPATLDEAAVARAAIESLAENFSDGVVAPLFWCAVGGLPGAVFYKAVNTADSMIGHRSERYEAFGKVAAKMDDLINLPASRLAVVWIVLAAFVSGKDWRGALLTVWRDSHHHRSPNAGWPEAAMAGALGVALAGPRTYGGVVVPDHPIGDGRREATAADIRTALCLYRRACWIQFGVLVGLTMMALKKRR</sequence>
<keyword evidence="7 9" id="KW-1133">Transmembrane helix</keyword>
<dbReference type="InterPro" id="IPR004485">
    <property type="entry name" value="Cobalamin_biosynth_CobD/CbiB"/>
</dbReference>
<evidence type="ECO:0000313" key="11">
    <source>
        <dbReference type="Proteomes" id="UP000631653"/>
    </source>
</evidence>
<comment type="similarity">
    <text evidence="3 9">Belongs to the CobD/CbiB family.</text>
</comment>
<evidence type="ECO:0000256" key="4">
    <source>
        <dbReference type="ARBA" id="ARBA00022475"/>
    </source>
</evidence>
<evidence type="ECO:0000313" key="10">
    <source>
        <dbReference type="EMBL" id="NHN89620.1"/>
    </source>
</evidence>
<keyword evidence="8 9" id="KW-0472">Membrane</keyword>
<dbReference type="Proteomes" id="UP000631653">
    <property type="component" value="Unassembled WGS sequence"/>
</dbReference>
<dbReference type="PANTHER" id="PTHR34308">
    <property type="entry name" value="COBALAMIN BIOSYNTHESIS PROTEIN CBIB"/>
    <property type="match status" value="1"/>
</dbReference>
<protein>
    <recommendedName>
        <fullName evidence="9">Cobalamin biosynthesis protein CobD</fullName>
    </recommendedName>
</protein>
<evidence type="ECO:0000256" key="2">
    <source>
        <dbReference type="ARBA" id="ARBA00004953"/>
    </source>
</evidence>
<dbReference type="RefSeq" id="WP_173570952.1">
    <property type="nucleotide sequence ID" value="NZ_WOSY01000015.1"/>
</dbReference>
<name>A0ABX0K4T1_9PROT</name>
<evidence type="ECO:0000256" key="6">
    <source>
        <dbReference type="ARBA" id="ARBA00022692"/>
    </source>
</evidence>
<keyword evidence="4 9" id="KW-1003">Cell membrane</keyword>
<evidence type="ECO:0000256" key="7">
    <source>
        <dbReference type="ARBA" id="ARBA00022989"/>
    </source>
</evidence>
<dbReference type="NCBIfam" id="TIGR00380">
    <property type="entry name" value="cobal_cbiB"/>
    <property type="match status" value="1"/>
</dbReference>
<dbReference type="EMBL" id="WOSY01000015">
    <property type="protein sequence ID" value="NHN89620.1"/>
    <property type="molecule type" value="Genomic_DNA"/>
</dbReference>